<dbReference type="InterPro" id="IPR003609">
    <property type="entry name" value="Pan_app"/>
</dbReference>
<dbReference type="AlphaFoldDB" id="A0A177AEB2"/>
<feature type="signal peptide" evidence="1">
    <location>
        <begin position="1"/>
        <end position="28"/>
    </location>
</feature>
<evidence type="ECO:0008006" key="5">
    <source>
        <dbReference type="Google" id="ProtNLM"/>
    </source>
</evidence>
<evidence type="ECO:0000259" key="3">
    <source>
        <dbReference type="PROSITE" id="PS51820"/>
    </source>
</evidence>
<sequence length="507" mass="53320">MMGYITDVSKSSLLLVLTSFIWVNSGSAQSTYPNPFAPAPPAASAPAAGSAAGGTGGYPNPFAPVPSGCPVLTDTNVAVCPTSDNSVYYTPDGTFFKIQCAHHHGTATVQITTASSFQICIDKCSQENACNSVNYVPTSLGCTLLSSTGAATVSEASAGQNYAYKVNPPTQSAKDENLVACSTSCPSANGQSYSSIFGETFRISCGKRHGTEYLRIDKQATLKDCMDSCASYIPCHSVDYHGRSRTCYYSNHHGEPTIVTPGFSSAYSLGCTSSCCGNAASSSRGCSGYNSCSPPCVPPKPLGPPMPDSCGNQGLQYAIYSNTKSDGSTNLFTGAGYPTFNTEKFKTDPLQYSGMTPSIGFGSSTPIYGNAPADPGYTVVNHRAYIFAQQSGDYIFRLPFVDDISLLWVGPAAYSGFTRANANIIQSFVSAVQVPVTYSATFEEGKYYPMRVIWANGGGAGGLSFELKGPDGKVIIGADTTEPSPFLVQYSCDETTAPRFPPFGSET</sequence>
<dbReference type="VEuPathDB" id="FungiDB:GMDG_01727"/>
<dbReference type="RefSeq" id="XP_024325726.1">
    <property type="nucleotide sequence ID" value="XM_024467239.1"/>
</dbReference>
<feature type="domain" description="Apple" evidence="2">
    <location>
        <begin position="80"/>
        <end position="167"/>
    </location>
</feature>
<gene>
    <name evidence="4" type="ORF">VC83_03593</name>
</gene>
<dbReference type="GeneID" id="36286669"/>
<proteinExistence type="predicted"/>
<reference evidence="4" key="1">
    <citation type="submission" date="2016-03" db="EMBL/GenBank/DDBJ databases">
        <title>Updated assembly of Pseudogymnoascus destructans, the fungus causing white-nose syndrome of bats.</title>
        <authorList>
            <person name="Palmer J.M."/>
            <person name="Drees K.P."/>
            <person name="Foster J.T."/>
            <person name="Lindner D.L."/>
        </authorList>
    </citation>
    <scope>NUCLEOTIDE SEQUENCE [LARGE SCALE GENOMIC DNA]</scope>
    <source>
        <strain evidence="4">20631-21</strain>
    </source>
</reference>
<dbReference type="InterPro" id="IPR018871">
    <property type="entry name" value="GLEYA_adhesin_domain"/>
</dbReference>
<name>A0A177AEB2_9PEZI</name>
<dbReference type="Proteomes" id="UP000077154">
    <property type="component" value="Unassembled WGS sequence"/>
</dbReference>
<evidence type="ECO:0000259" key="2">
    <source>
        <dbReference type="PROSITE" id="PS50948"/>
    </source>
</evidence>
<dbReference type="Pfam" id="PF10528">
    <property type="entry name" value="GLEYA"/>
    <property type="match status" value="1"/>
</dbReference>
<feature type="domain" description="PA14" evidence="3">
    <location>
        <begin position="330"/>
        <end position="481"/>
    </location>
</feature>
<dbReference type="Pfam" id="PF00024">
    <property type="entry name" value="PAN_1"/>
    <property type="match status" value="1"/>
</dbReference>
<dbReference type="EMBL" id="KV441391">
    <property type="protein sequence ID" value="OAF60445.1"/>
    <property type="molecule type" value="Genomic_DNA"/>
</dbReference>
<accession>A0A177AEB2</accession>
<dbReference type="InterPro" id="IPR037524">
    <property type="entry name" value="PA14/GLEYA"/>
</dbReference>
<dbReference type="Gene3D" id="2.60.120.1560">
    <property type="match status" value="1"/>
</dbReference>
<dbReference type="PROSITE" id="PS50948">
    <property type="entry name" value="PAN"/>
    <property type="match status" value="1"/>
</dbReference>
<evidence type="ECO:0000256" key="1">
    <source>
        <dbReference type="SAM" id="SignalP"/>
    </source>
</evidence>
<dbReference type="PROSITE" id="PS51820">
    <property type="entry name" value="PA14"/>
    <property type="match status" value="1"/>
</dbReference>
<keyword evidence="1" id="KW-0732">Signal</keyword>
<dbReference type="OrthoDB" id="4388755at2759"/>
<evidence type="ECO:0000313" key="4">
    <source>
        <dbReference type="EMBL" id="OAF60445.1"/>
    </source>
</evidence>
<protein>
    <recommendedName>
        <fullName evidence="5">PA14 domain-containing protein</fullName>
    </recommendedName>
</protein>
<organism evidence="4">
    <name type="scientific">Pseudogymnoascus destructans</name>
    <dbReference type="NCBI Taxonomy" id="655981"/>
    <lineage>
        <taxon>Eukaryota</taxon>
        <taxon>Fungi</taxon>
        <taxon>Dikarya</taxon>
        <taxon>Ascomycota</taxon>
        <taxon>Pezizomycotina</taxon>
        <taxon>Leotiomycetes</taxon>
        <taxon>Thelebolales</taxon>
        <taxon>Thelebolaceae</taxon>
        <taxon>Pseudogymnoascus</taxon>
    </lineage>
</organism>
<dbReference type="SUPFAM" id="SSF57414">
    <property type="entry name" value="Hairpin loop containing domain-like"/>
    <property type="match status" value="1"/>
</dbReference>
<feature type="chain" id="PRO_5008056476" description="PA14 domain-containing protein" evidence="1">
    <location>
        <begin position="29"/>
        <end position="507"/>
    </location>
</feature>
<dbReference type="eggNOG" id="ENOG502SQ6P">
    <property type="taxonomic scope" value="Eukaryota"/>
</dbReference>